<evidence type="ECO:0000313" key="4">
    <source>
        <dbReference type="Proteomes" id="UP000002007"/>
    </source>
</evidence>
<dbReference type="SUPFAM" id="SSF53697">
    <property type="entry name" value="SIS domain"/>
    <property type="match status" value="1"/>
</dbReference>
<reference evidence="4" key="1">
    <citation type="journal article" date="2008" name="J. Bacteriol.">
        <title>Genome sequence of the fish pathogen Renibacterium salmoninarum suggests reductive evolution away from an environmental Arthrobacter ancestor.</title>
        <authorList>
            <person name="Wiens G.D."/>
            <person name="Rockey D.D."/>
            <person name="Wu Z."/>
            <person name="Chang J."/>
            <person name="Levy R."/>
            <person name="Crane S."/>
            <person name="Chen D.S."/>
            <person name="Capri G.R."/>
            <person name="Burnett J.R."/>
            <person name="Sudheesh P.S."/>
            <person name="Schipma M.J."/>
            <person name="Burd H."/>
            <person name="Bhattacharyya A."/>
            <person name="Rhodes L.D."/>
            <person name="Kaul R."/>
            <person name="Strom M.S."/>
        </authorList>
    </citation>
    <scope>NUCLEOTIDE SEQUENCE [LARGE SCALE GENOMIC DNA]</scope>
    <source>
        <strain evidence="4">ATCC 33209 / DSM 20767 / JCM 11484 / NBRC 15589 / NCIMB 2235</strain>
    </source>
</reference>
<accession>A9WLS5</accession>
<gene>
    <name evidence="3" type="ordered locus">RSal33209_0234</name>
</gene>
<dbReference type="KEGG" id="rsa:RSal33209_0234"/>
<keyword evidence="3" id="KW-0418">Kinase</keyword>
<dbReference type="GO" id="GO:0016835">
    <property type="term" value="F:carbon-oxygen lyase activity"/>
    <property type="evidence" value="ECO:0007669"/>
    <property type="project" value="TreeGrafter"/>
</dbReference>
<dbReference type="PANTHER" id="PTHR10088">
    <property type="entry name" value="GLUCOKINASE REGULATORY PROTEIN"/>
    <property type="match status" value="1"/>
</dbReference>
<organism evidence="3 4">
    <name type="scientific">Renibacterium salmoninarum (strain ATCC 33209 / DSM 20767 / JCM 11484 / NBRC 15589 / NCIMB 2235)</name>
    <dbReference type="NCBI Taxonomy" id="288705"/>
    <lineage>
        <taxon>Bacteria</taxon>
        <taxon>Bacillati</taxon>
        <taxon>Actinomycetota</taxon>
        <taxon>Actinomycetes</taxon>
        <taxon>Micrococcales</taxon>
        <taxon>Micrococcaceae</taxon>
        <taxon>Renibacterium</taxon>
    </lineage>
</organism>
<name>A9WLS5_RENSM</name>
<dbReference type="HOGENOM" id="CLU_165823_0_0_11"/>
<keyword evidence="4" id="KW-1185">Reference proteome</keyword>
<dbReference type="AlphaFoldDB" id="A9WLS5"/>
<dbReference type="EMBL" id="CP000910">
    <property type="protein sequence ID" value="ABY21990.1"/>
    <property type="molecule type" value="Genomic_DNA"/>
</dbReference>
<dbReference type="PANTHER" id="PTHR10088:SF4">
    <property type="entry name" value="GLUCOKINASE REGULATORY PROTEIN"/>
    <property type="match status" value="1"/>
</dbReference>
<dbReference type="GO" id="GO:0009254">
    <property type="term" value="P:peptidoglycan turnover"/>
    <property type="evidence" value="ECO:0007669"/>
    <property type="project" value="TreeGrafter"/>
</dbReference>
<dbReference type="InterPro" id="IPR040190">
    <property type="entry name" value="MURQ/GCKR"/>
</dbReference>
<evidence type="ECO:0000256" key="1">
    <source>
        <dbReference type="ARBA" id="ARBA00023277"/>
    </source>
</evidence>
<dbReference type="GO" id="GO:0097367">
    <property type="term" value="F:carbohydrate derivative binding"/>
    <property type="evidence" value="ECO:0007669"/>
    <property type="project" value="InterPro"/>
</dbReference>
<protein>
    <submittedName>
        <fullName evidence="3">Glucokinase regulatory protein</fullName>
    </submittedName>
</protein>
<dbReference type="InterPro" id="IPR001347">
    <property type="entry name" value="SIS_dom"/>
</dbReference>
<feature type="domain" description="SIS" evidence="2">
    <location>
        <begin position="66"/>
        <end position="137"/>
    </location>
</feature>
<sequence length="137" mass="14134">MTEPDQQASLRNELSTLVTESGNPDLSDLDQLSTLELATAMNAQDSVVPTAIANAVPLIAEIIDQIAGRMEQGGRLIYVGAGTPGRLGVLDASECPPTFGVTPETVLGIIAGGDFALRNAVENAEDDADAGKKISPS</sequence>
<dbReference type="Proteomes" id="UP000002007">
    <property type="component" value="Chromosome"/>
</dbReference>
<dbReference type="PROSITE" id="PS51464">
    <property type="entry name" value="SIS"/>
    <property type="match status" value="1"/>
</dbReference>
<keyword evidence="3" id="KW-0808">Transferase</keyword>
<dbReference type="eggNOG" id="COG2103">
    <property type="taxonomic scope" value="Bacteria"/>
</dbReference>
<dbReference type="Gene3D" id="3.40.50.10490">
    <property type="entry name" value="Glucose-6-phosphate isomerase like protein, domain 1"/>
    <property type="match status" value="1"/>
</dbReference>
<evidence type="ECO:0000313" key="3">
    <source>
        <dbReference type="EMBL" id="ABY21990.1"/>
    </source>
</evidence>
<evidence type="ECO:0000259" key="2">
    <source>
        <dbReference type="PROSITE" id="PS51464"/>
    </source>
</evidence>
<dbReference type="InterPro" id="IPR046348">
    <property type="entry name" value="SIS_dom_sf"/>
</dbReference>
<dbReference type="GO" id="GO:0016301">
    <property type="term" value="F:kinase activity"/>
    <property type="evidence" value="ECO:0007669"/>
    <property type="project" value="UniProtKB-KW"/>
</dbReference>
<dbReference type="STRING" id="288705.RSal33209_0234"/>
<dbReference type="GO" id="GO:0046348">
    <property type="term" value="P:amino sugar catabolic process"/>
    <property type="evidence" value="ECO:0007669"/>
    <property type="project" value="TreeGrafter"/>
</dbReference>
<proteinExistence type="predicted"/>
<dbReference type="GO" id="GO:0016803">
    <property type="term" value="F:ether hydrolase activity"/>
    <property type="evidence" value="ECO:0007669"/>
    <property type="project" value="TreeGrafter"/>
</dbReference>
<dbReference type="Pfam" id="PF22645">
    <property type="entry name" value="GKRP_SIS_N"/>
    <property type="match status" value="1"/>
</dbReference>
<keyword evidence="1" id="KW-0119">Carbohydrate metabolism</keyword>
<dbReference type="RefSeq" id="WP_012243698.1">
    <property type="nucleotide sequence ID" value="NC_010168.1"/>
</dbReference>